<keyword evidence="4" id="KW-0812">Transmembrane</keyword>
<dbReference type="GO" id="GO:1901982">
    <property type="term" value="F:maltose binding"/>
    <property type="evidence" value="ECO:0007669"/>
    <property type="project" value="TreeGrafter"/>
</dbReference>
<keyword evidence="4" id="KW-0472">Membrane</keyword>
<keyword evidence="6" id="KW-1185">Reference proteome</keyword>
<dbReference type="SUPFAM" id="SSF53850">
    <property type="entry name" value="Periplasmic binding protein-like II"/>
    <property type="match status" value="1"/>
</dbReference>
<dbReference type="PANTHER" id="PTHR30061:SF50">
    <property type="entry name" value="MALTOSE_MALTODEXTRIN-BINDING PERIPLASMIC PROTEIN"/>
    <property type="match status" value="1"/>
</dbReference>
<dbReference type="PANTHER" id="PTHR30061">
    <property type="entry name" value="MALTOSE-BINDING PERIPLASMIC PROTEIN"/>
    <property type="match status" value="1"/>
</dbReference>
<organism evidence="5 6">
    <name type="scientific">Loofah witches'-broom phytoplasma</name>
    <dbReference type="NCBI Taxonomy" id="35773"/>
    <lineage>
        <taxon>Bacteria</taxon>
        <taxon>Bacillati</taxon>
        <taxon>Mycoplasmatota</taxon>
        <taxon>Mollicutes</taxon>
        <taxon>Acholeplasmatales</taxon>
        <taxon>Acholeplasmataceae</taxon>
        <taxon>Candidatus Phytoplasma</taxon>
        <taxon>16SrVIII (Loofah witches'-broom group)</taxon>
    </lineage>
</organism>
<dbReference type="InterPro" id="IPR006059">
    <property type="entry name" value="SBP"/>
</dbReference>
<keyword evidence="4" id="KW-1133">Transmembrane helix</keyword>
<evidence type="ECO:0000256" key="4">
    <source>
        <dbReference type="SAM" id="Phobius"/>
    </source>
</evidence>
<keyword evidence="2" id="KW-0813">Transport</keyword>
<keyword evidence="5" id="KW-0762">Sugar transport</keyword>
<evidence type="ECO:0000256" key="3">
    <source>
        <dbReference type="ARBA" id="ARBA00022729"/>
    </source>
</evidence>
<dbReference type="Proteomes" id="UP000672038">
    <property type="component" value="Chromosome"/>
</dbReference>
<accession>A0A975FK63</accession>
<name>A0A975FK63_LOWBP</name>
<dbReference type="Pfam" id="PF01547">
    <property type="entry name" value="SBP_bac_1"/>
    <property type="match status" value="1"/>
</dbReference>
<evidence type="ECO:0000256" key="1">
    <source>
        <dbReference type="ARBA" id="ARBA00008520"/>
    </source>
</evidence>
<dbReference type="Gene3D" id="3.40.190.10">
    <property type="entry name" value="Periplasmic binding protein-like II"/>
    <property type="match status" value="1"/>
</dbReference>
<feature type="transmembrane region" description="Helical" evidence="4">
    <location>
        <begin position="12"/>
        <end position="30"/>
    </location>
</feature>
<proteinExistence type="inferred from homology"/>
<dbReference type="GO" id="GO:0042956">
    <property type="term" value="P:maltodextrin transmembrane transport"/>
    <property type="evidence" value="ECO:0007669"/>
    <property type="project" value="TreeGrafter"/>
</dbReference>
<evidence type="ECO:0000256" key="2">
    <source>
        <dbReference type="ARBA" id="ARBA00022448"/>
    </source>
</evidence>
<dbReference type="KEGG" id="pluf:LFWB_7340"/>
<gene>
    <name evidence="5" type="primary">malE</name>
    <name evidence="5" type="ORF">LFWB_7340</name>
</gene>
<reference evidence="5" key="1">
    <citation type="submission" date="2020-06" db="EMBL/GenBank/DDBJ databases">
        <title>Complete genome sequence of Candidatus Phytoplasma luffae NCHU2019.</title>
        <authorList>
            <person name="Cho S.-T."/>
            <person name="Tan C.-M."/>
            <person name="Li J.-R."/>
            <person name="Chien Y.-Y."/>
            <person name="Chiu Y.-C."/>
            <person name="Yang J.-Y."/>
            <person name="Kuo C.-H."/>
        </authorList>
    </citation>
    <scope>NUCLEOTIDE SEQUENCE</scope>
    <source>
        <strain evidence="5">NCHU2019</strain>
    </source>
</reference>
<dbReference type="GO" id="GO:0015768">
    <property type="term" value="P:maltose transport"/>
    <property type="evidence" value="ECO:0007669"/>
    <property type="project" value="TreeGrafter"/>
</dbReference>
<comment type="similarity">
    <text evidence="1">Belongs to the bacterial solute-binding protein 1 family.</text>
</comment>
<dbReference type="AlphaFoldDB" id="A0A975FK63"/>
<dbReference type="EMBL" id="CP054393">
    <property type="protein sequence ID" value="QTX03287.1"/>
    <property type="molecule type" value="Genomic_DNA"/>
</dbReference>
<dbReference type="GO" id="GO:0055052">
    <property type="term" value="C:ATP-binding cassette (ABC) transporter complex, substrate-binding subunit-containing"/>
    <property type="evidence" value="ECO:0007669"/>
    <property type="project" value="TreeGrafter"/>
</dbReference>
<evidence type="ECO:0000313" key="5">
    <source>
        <dbReference type="EMBL" id="QTX03287.1"/>
    </source>
</evidence>
<keyword evidence="3" id="KW-0732">Signal</keyword>
<protein>
    <submittedName>
        <fullName evidence="5">ABC-type sugar transport system maltose-binding protein</fullName>
    </submittedName>
</protein>
<sequence length="512" mass="61704">MVSKDKKKDILFIFCFFIVWLVIIYIFNLSHLKGKEEKSKLYGDLETNLQNKPLEEWEKEFKKKDTNGKKYKITFWHNLYTEEEEIIKEIIEKFEEKFPQIEIKANKKNSWGQVLQSVSNALNVNKQPNLVFSYPDHIQFYSGSGKVVPLDIFINKDEEFKGDQIKEKFIKNYVQKINPDNEGGKYYYLPFLKTTEAMFYNRELLKEIIEKLKEEEKKELKKFVDLETGELIKAEIKWDEMKKICEILKKTQGENFIPILVNSGDNLFINSIEQVNLDYPTNEKETIQNFFQNQEVQNIFQYFKKDFYDKDYLTLTKFVGENQSEKLIKQKNICFFITSTRRFQYLYNKVYSKDSLRVHEIPKYNYEGQVDKRKENQNILQGPNINLFYSQSTEEMIASWLFLKDLISFKTYEKFFNKGYLFNIAQTDFKNKLNEQNQVSETQEFLDEIIKNKDENYFYTSPIFKNSNYLRNIFTDLFIEIFTIKNKNIDIKKEIQKSFDENYKRFQLNFIE</sequence>
<evidence type="ECO:0000313" key="6">
    <source>
        <dbReference type="Proteomes" id="UP000672038"/>
    </source>
</evidence>